<comment type="caution">
    <text evidence="1">The sequence shown here is derived from an EMBL/GenBank/DDBJ whole genome shotgun (WGS) entry which is preliminary data.</text>
</comment>
<proteinExistence type="predicted"/>
<dbReference type="RefSeq" id="XP_067069379.1">
    <property type="nucleotide sequence ID" value="XM_067211927.1"/>
</dbReference>
<evidence type="ECO:0000313" key="2">
    <source>
        <dbReference type="Proteomes" id="UP000186804"/>
    </source>
</evidence>
<dbReference type="Proteomes" id="UP000186804">
    <property type="component" value="Unassembled WGS sequence"/>
</dbReference>
<accession>A0A1J4MX80</accession>
<sequence length="417" mass="47460">MEWINKLRDILKYNDNENKLSTNSDIIEPFFQQSYEIEGYYRCNLCTKGLNLGNYICDLFLMEDKLLVFHIINRTNMNIPCVLAPVAATAFAISCSGGKCSNLFKGEWFVLPLSHIVDTEVIDPNTIDIQTRTGLIYHITNNDECIRRIVDIWNQLLDKKNRSEKSGSSLSEIAVLEAPVPIANLNSELCSSLISFPSLLHVFPCCIAPLSPLNLLNILSHESFYGKYILDPQTTYELTVGKWDKLDKNNTVKSGSCRSVEYKKKLNSGFVTIWMSFLEKHEVWLGEDFKDAVLSINVTFSLFEENIEIKIFQRVTGIESDKSQLDIECELANASALPYFLLYQVEAPTINNIKLTVKNYRDGIQEELSTKVFGNHCINKQIEIGVDKSPLCDIEVNQTCCLNQMSKFLNYLLSFTN</sequence>
<protein>
    <submittedName>
        <fullName evidence="1">Uncharacterized protein</fullName>
    </submittedName>
</protein>
<keyword evidence="2" id="KW-1185">Reference proteome</keyword>
<dbReference type="AlphaFoldDB" id="A0A1J4MX80"/>
<dbReference type="EMBL" id="LRBS01000034">
    <property type="protein sequence ID" value="OII77533.1"/>
    <property type="molecule type" value="Genomic_DNA"/>
</dbReference>
<dbReference type="GeneID" id="92365878"/>
<name>A0A1J4MX80_9CRYT</name>
<organism evidence="1 2">
    <name type="scientific">Cryptosporidium andersoni</name>
    <dbReference type="NCBI Taxonomy" id="117008"/>
    <lineage>
        <taxon>Eukaryota</taxon>
        <taxon>Sar</taxon>
        <taxon>Alveolata</taxon>
        <taxon>Apicomplexa</taxon>
        <taxon>Conoidasida</taxon>
        <taxon>Coccidia</taxon>
        <taxon>Eucoccidiorida</taxon>
        <taxon>Eimeriorina</taxon>
        <taxon>Cryptosporidiidae</taxon>
        <taxon>Cryptosporidium</taxon>
    </lineage>
</organism>
<reference evidence="1 2" key="1">
    <citation type="submission" date="2016-10" db="EMBL/GenBank/DDBJ databases">
        <title>Reductive evolution of mitochondrial metabolism and differential evolution of invasion-related proteins in Cryptosporidium.</title>
        <authorList>
            <person name="Liu S."/>
            <person name="Roellig D.M."/>
            <person name="Guo Y."/>
            <person name="Li N."/>
            <person name="Frace M.A."/>
            <person name="Tang K."/>
            <person name="Zhang L."/>
            <person name="Feng Y."/>
            <person name="Xiao L."/>
        </authorList>
    </citation>
    <scope>NUCLEOTIDE SEQUENCE [LARGE SCALE GENOMIC DNA]</scope>
    <source>
        <strain evidence="1">30847</strain>
    </source>
</reference>
<gene>
    <name evidence="1" type="ORF">cand_016930</name>
</gene>
<dbReference type="VEuPathDB" id="CryptoDB:cand_016930"/>
<dbReference type="OrthoDB" id="336808at2759"/>
<evidence type="ECO:0000313" key="1">
    <source>
        <dbReference type="EMBL" id="OII77533.1"/>
    </source>
</evidence>